<feature type="chain" id="PRO_5030937603" evidence="1">
    <location>
        <begin position="19"/>
        <end position="250"/>
    </location>
</feature>
<dbReference type="SUPFAM" id="SSF50969">
    <property type="entry name" value="YVTN repeat-like/Quinoprotein amine dehydrogenase"/>
    <property type="match status" value="1"/>
</dbReference>
<dbReference type="Pfam" id="PF10282">
    <property type="entry name" value="Lactonase"/>
    <property type="match status" value="1"/>
</dbReference>
<dbReference type="AlphaFoldDB" id="A0A7W8E1J1"/>
<protein>
    <submittedName>
        <fullName evidence="2">Uncharacterized protein</fullName>
    </submittedName>
</protein>
<evidence type="ECO:0000313" key="2">
    <source>
        <dbReference type="EMBL" id="MBB5055487.1"/>
    </source>
</evidence>
<name>A0A7W8E1J1_9BACT</name>
<keyword evidence="3" id="KW-1185">Reference proteome</keyword>
<dbReference type="InterPro" id="IPR006311">
    <property type="entry name" value="TAT_signal"/>
</dbReference>
<evidence type="ECO:0000256" key="1">
    <source>
        <dbReference type="SAM" id="SignalP"/>
    </source>
</evidence>
<dbReference type="EMBL" id="JACHIP010000001">
    <property type="protein sequence ID" value="MBB5055487.1"/>
    <property type="molecule type" value="Genomic_DNA"/>
</dbReference>
<reference evidence="2 3" key="1">
    <citation type="submission" date="2020-08" db="EMBL/GenBank/DDBJ databases">
        <title>Genomic Encyclopedia of Type Strains, Phase IV (KMG-V): Genome sequencing to study the core and pangenomes of soil and plant-associated prokaryotes.</title>
        <authorList>
            <person name="Whitman W."/>
        </authorList>
    </citation>
    <scope>NUCLEOTIDE SEQUENCE [LARGE SCALE GENOMIC DNA]</scope>
    <source>
        <strain evidence="2 3">M8UP14</strain>
    </source>
</reference>
<dbReference type="InterPro" id="IPR015943">
    <property type="entry name" value="WD40/YVTN_repeat-like_dom_sf"/>
</dbReference>
<sequence>MSHMPFTRRRFLSTVAFAAPASSRIVRAMAPANATRLAFAGIAAADDSEPGRIEVHRVSNGRWRLSSSTAAAAPRAIVLHPTLPVLYVAHCIAEHQHRPRGSVSAFRIDTASASLSLLSDEPLTLAATLPDRIAIAPNGRHLVIASTTSTIFNLFPIGSDGALLPTPSPLKLAGLASSQFSVAFQASSSVILAMTSDHVEHLEIQENSSLRRVLTIKTSPEKTVQRDRAGAALKREMAAQHAASLALLDL</sequence>
<dbReference type="InterPro" id="IPR011044">
    <property type="entry name" value="Quino_amine_DH_bsu"/>
</dbReference>
<dbReference type="Gene3D" id="2.130.10.10">
    <property type="entry name" value="YVTN repeat-like/Quinoprotein amine dehydrogenase"/>
    <property type="match status" value="1"/>
</dbReference>
<evidence type="ECO:0000313" key="3">
    <source>
        <dbReference type="Proteomes" id="UP000540989"/>
    </source>
</evidence>
<proteinExistence type="predicted"/>
<organism evidence="2 3">
    <name type="scientific">Granulicella aggregans</name>
    <dbReference type="NCBI Taxonomy" id="474949"/>
    <lineage>
        <taxon>Bacteria</taxon>
        <taxon>Pseudomonadati</taxon>
        <taxon>Acidobacteriota</taxon>
        <taxon>Terriglobia</taxon>
        <taxon>Terriglobales</taxon>
        <taxon>Acidobacteriaceae</taxon>
        <taxon>Granulicella</taxon>
    </lineage>
</organism>
<comment type="caution">
    <text evidence="2">The sequence shown here is derived from an EMBL/GenBank/DDBJ whole genome shotgun (WGS) entry which is preliminary data.</text>
</comment>
<dbReference type="Proteomes" id="UP000540989">
    <property type="component" value="Unassembled WGS sequence"/>
</dbReference>
<dbReference type="InterPro" id="IPR019405">
    <property type="entry name" value="Lactonase_7-beta_prop"/>
</dbReference>
<gene>
    <name evidence="2" type="ORF">HDF16_000156</name>
</gene>
<accession>A0A7W8E1J1</accession>
<dbReference type="PROSITE" id="PS51318">
    <property type="entry name" value="TAT"/>
    <property type="match status" value="1"/>
</dbReference>
<dbReference type="RefSeq" id="WP_184213213.1">
    <property type="nucleotide sequence ID" value="NZ_JACHIP010000001.1"/>
</dbReference>
<feature type="signal peptide" evidence="1">
    <location>
        <begin position="1"/>
        <end position="18"/>
    </location>
</feature>
<keyword evidence="1" id="KW-0732">Signal</keyword>